<evidence type="ECO:0000259" key="8">
    <source>
        <dbReference type="Pfam" id="PF18052"/>
    </source>
</evidence>
<gene>
    <name evidence="11" type="ORF">PVAP13_8NG284001</name>
</gene>
<dbReference type="Gene3D" id="1.10.10.10">
    <property type="entry name" value="Winged helix-like DNA-binding domain superfamily/Winged helix DNA-binding domain"/>
    <property type="match status" value="1"/>
</dbReference>
<dbReference type="PANTHER" id="PTHR23155">
    <property type="entry name" value="DISEASE RESISTANCE PROTEIN RP"/>
    <property type="match status" value="1"/>
</dbReference>
<dbReference type="SUPFAM" id="SSF52058">
    <property type="entry name" value="L domain-like"/>
    <property type="match status" value="1"/>
</dbReference>
<dbReference type="EMBL" id="CM029052">
    <property type="protein sequence ID" value="KAG2558655.1"/>
    <property type="molecule type" value="Genomic_DNA"/>
</dbReference>
<evidence type="ECO:0000313" key="12">
    <source>
        <dbReference type="Proteomes" id="UP000823388"/>
    </source>
</evidence>
<evidence type="ECO:0000259" key="7">
    <source>
        <dbReference type="Pfam" id="PF00931"/>
    </source>
</evidence>
<evidence type="ECO:0000256" key="6">
    <source>
        <dbReference type="ARBA" id="ARBA00023054"/>
    </source>
</evidence>
<feature type="domain" description="Disease resistance R13L4/SHOC-2-like LRR" evidence="10">
    <location>
        <begin position="558"/>
        <end position="915"/>
    </location>
</feature>
<dbReference type="InterPro" id="IPR044974">
    <property type="entry name" value="Disease_R_plants"/>
</dbReference>
<dbReference type="InterPro" id="IPR055414">
    <property type="entry name" value="LRR_R13L4/SHOC2-like"/>
</dbReference>
<dbReference type="GO" id="GO:0009626">
    <property type="term" value="P:plant-type hypersensitive response"/>
    <property type="evidence" value="ECO:0007669"/>
    <property type="project" value="UniProtKB-ARBA"/>
</dbReference>
<organism evidence="11 12">
    <name type="scientific">Panicum virgatum</name>
    <name type="common">Blackwell switchgrass</name>
    <dbReference type="NCBI Taxonomy" id="38727"/>
    <lineage>
        <taxon>Eukaryota</taxon>
        <taxon>Viridiplantae</taxon>
        <taxon>Streptophyta</taxon>
        <taxon>Embryophyta</taxon>
        <taxon>Tracheophyta</taxon>
        <taxon>Spermatophyta</taxon>
        <taxon>Magnoliopsida</taxon>
        <taxon>Liliopsida</taxon>
        <taxon>Poales</taxon>
        <taxon>Poaceae</taxon>
        <taxon>PACMAD clade</taxon>
        <taxon>Panicoideae</taxon>
        <taxon>Panicodae</taxon>
        <taxon>Paniceae</taxon>
        <taxon>Panicinae</taxon>
        <taxon>Panicum</taxon>
        <taxon>Panicum sect. Hiantes</taxon>
    </lineage>
</organism>
<evidence type="ECO:0000256" key="4">
    <source>
        <dbReference type="ARBA" id="ARBA00022741"/>
    </source>
</evidence>
<proteinExistence type="inferred from homology"/>
<dbReference type="OrthoDB" id="690296at2759"/>
<dbReference type="Gene3D" id="1.20.5.4130">
    <property type="match status" value="1"/>
</dbReference>
<dbReference type="Gene3D" id="3.80.10.10">
    <property type="entry name" value="Ribonuclease Inhibitor"/>
    <property type="match status" value="1"/>
</dbReference>
<sequence>MGALSVSVVVDAVMRKLGALLGQEYVLLSGVRHNVRFLEAELRSMRAVIYHRESLDEQDALFWHWIDLVRELAYAVEDWVDLFTIRVDAAAVIWGNPSFRSHSQGWFRSPARKMTTLPSRRVMSSELQELKKRFTEIAERRERYKQVAAPLPAKLSVVNPRLPALYQDIDRLVGLARPMEEVTKMVIESGGKAELKTVSIVGMAGSGKTTLANAVYMRLREENCFQCHAFVSVGQKPDLKKTRMHLLSMLDNVHQQLDGDITTTGLIVRLRHILEKKRYLIVVDDLWTKEHWQRIKCCFPENSLGSRIVTTTRKAALAAECSSSSSDCIYNIGLLSEVDSKKLVLNGAFGCEHDDYPQHLEDVFPKIIKRCGGLPLALVTLASMLADQYSNDKWDTPIGWRWLSHPDAEQMMQTITLSYNNLPLHLKTCLLYLSTFPVNKKVDIDRLVRRWIAEEFILMGHGASVEETARIYLDELISVNMVQPLLLNKDGVMNCRLHPVIHDFLVCKSMDESFMTMVDAEHKDVPSNVSTIRRLCLQSSSRQNQDLARNGSTNLSRARSIVISQASTTPHLTDLRVVRVLDLEGYDGIVCLDGLDKLLLLRYLSLRGTNVSELPETLGELRCLQTLDVRSTKVKQLPRSILRLQHTLMALLVGGEEMVNSIETTRMPNDIWQLRKLENLATVDLRVQHVNFVEDLGALESLRVITITWYFHQCSDGPHCKELLSSIQKWRKLKSLTIHCGLGCSMEFLGFLSDPPQELEKFKVTVGRFAYVPAWINGLVSLYFLQITICKIGTDDLDILRTLPKLQLLILGLDFVPSEAIVIETEGFSELLTLSVNCPAPWLTFGTGAMPKLTHLQLEFCSGSAMQESVPDGIGNLQSLTEVALLYNQNWCANSSSVIRTVDAVKRQVAKHRNQINLVINDAKVDVVQEVDEETESTVEIQSSIVQVQQVGEEVVRTTVETWGEIEEVEGDNINHA</sequence>
<keyword evidence="3" id="KW-0677">Repeat</keyword>
<dbReference type="InterPro" id="IPR041118">
    <property type="entry name" value="Rx_N"/>
</dbReference>
<keyword evidence="2" id="KW-0433">Leucine-rich repeat</keyword>
<dbReference type="SUPFAM" id="SSF52540">
    <property type="entry name" value="P-loop containing nucleoside triphosphate hydrolases"/>
    <property type="match status" value="1"/>
</dbReference>
<dbReference type="GO" id="GO:0002758">
    <property type="term" value="P:innate immune response-activating signaling pathway"/>
    <property type="evidence" value="ECO:0007669"/>
    <property type="project" value="UniProtKB-ARBA"/>
</dbReference>
<evidence type="ECO:0000256" key="2">
    <source>
        <dbReference type="ARBA" id="ARBA00022614"/>
    </source>
</evidence>
<dbReference type="GO" id="GO:0043531">
    <property type="term" value="F:ADP binding"/>
    <property type="evidence" value="ECO:0007669"/>
    <property type="project" value="InterPro"/>
</dbReference>
<dbReference type="InterPro" id="IPR032675">
    <property type="entry name" value="LRR_dom_sf"/>
</dbReference>
<dbReference type="PANTHER" id="PTHR23155:SF1235">
    <property type="entry name" value="OS01G0335700 PROTEIN"/>
    <property type="match status" value="1"/>
</dbReference>
<evidence type="ECO:0000259" key="10">
    <source>
        <dbReference type="Pfam" id="PF23598"/>
    </source>
</evidence>
<comment type="caution">
    <text evidence="11">The sequence shown here is derived from an EMBL/GenBank/DDBJ whole genome shotgun (WGS) entry which is preliminary data.</text>
</comment>
<dbReference type="InterPro" id="IPR002182">
    <property type="entry name" value="NB-ARC"/>
</dbReference>
<keyword evidence="4" id="KW-0547">Nucleotide-binding</keyword>
<feature type="domain" description="NB-ARC" evidence="7">
    <location>
        <begin position="179"/>
        <end position="346"/>
    </location>
</feature>
<dbReference type="InterPro" id="IPR058922">
    <property type="entry name" value="WHD_DRP"/>
</dbReference>
<dbReference type="FunFam" id="1.10.10.10:FF:000322">
    <property type="entry name" value="Probable disease resistance protein At1g63360"/>
    <property type="match status" value="1"/>
</dbReference>
<dbReference type="FunFam" id="3.40.50.300:FF:001091">
    <property type="entry name" value="Probable disease resistance protein At1g61300"/>
    <property type="match status" value="1"/>
</dbReference>
<dbReference type="AlphaFoldDB" id="A0A8T0PCH6"/>
<keyword evidence="5" id="KW-0611">Plant defense</keyword>
<feature type="domain" description="Disease resistance N-terminal" evidence="8">
    <location>
        <begin position="9"/>
        <end position="91"/>
    </location>
</feature>
<reference evidence="11" key="1">
    <citation type="submission" date="2020-05" db="EMBL/GenBank/DDBJ databases">
        <title>WGS assembly of Panicum virgatum.</title>
        <authorList>
            <person name="Lovell J.T."/>
            <person name="Jenkins J."/>
            <person name="Shu S."/>
            <person name="Juenger T.E."/>
            <person name="Schmutz J."/>
        </authorList>
    </citation>
    <scope>NUCLEOTIDE SEQUENCE</scope>
    <source>
        <strain evidence="11">AP13</strain>
    </source>
</reference>
<keyword evidence="12" id="KW-1185">Reference proteome</keyword>
<keyword evidence="6" id="KW-0175">Coiled coil</keyword>
<dbReference type="InterPro" id="IPR027417">
    <property type="entry name" value="P-loop_NTPase"/>
</dbReference>
<dbReference type="GO" id="GO:0042742">
    <property type="term" value="P:defense response to bacterium"/>
    <property type="evidence" value="ECO:0007669"/>
    <property type="project" value="UniProtKB-ARBA"/>
</dbReference>
<dbReference type="PRINTS" id="PR00364">
    <property type="entry name" value="DISEASERSIST"/>
</dbReference>
<protein>
    <submittedName>
        <fullName evidence="11">Uncharacterized protein</fullName>
    </submittedName>
</protein>
<dbReference type="CDD" id="cd14798">
    <property type="entry name" value="RX-CC_like"/>
    <property type="match status" value="1"/>
</dbReference>
<evidence type="ECO:0000256" key="5">
    <source>
        <dbReference type="ARBA" id="ARBA00022821"/>
    </source>
</evidence>
<evidence type="ECO:0000313" key="11">
    <source>
        <dbReference type="EMBL" id="KAG2558655.1"/>
    </source>
</evidence>
<evidence type="ECO:0000259" key="9">
    <source>
        <dbReference type="Pfam" id="PF23559"/>
    </source>
</evidence>
<feature type="domain" description="Disease resistance protein winged helix" evidence="9">
    <location>
        <begin position="436"/>
        <end position="504"/>
    </location>
</feature>
<dbReference type="Pfam" id="PF00931">
    <property type="entry name" value="NB-ARC"/>
    <property type="match status" value="1"/>
</dbReference>
<name>A0A8T0PCH6_PANVG</name>
<dbReference type="Pfam" id="PF23559">
    <property type="entry name" value="WHD_DRP"/>
    <property type="match status" value="1"/>
</dbReference>
<dbReference type="Pfam" id="PF18052">
    <property type="entry name" value="Rx_N"/>
    <property type="match status" value="1"/>
</dbReference>
<evidence type="ECO:0000256" key="3">
    <source>
        <dbReference type="ARBA" id="ARBA00022737"/>
    </source>
</evidence>
<comment type="similarity">
    <text evidence="1">Belongs to the disease resistance NB-LRR family.</text>
</comment>
<accession>A0A8T0PCH6</accession>
<dbReference type="Gene3D" id="3.40.50.300">
    <property type="entry name" value="P-loop containing nucleotide triphosphate hydrolases"/>
    <property type="match status" value="1"/>
</dbReference>
<dbReference type="Pfam" id="PF23598">
    <property type="entry name" value="LRR_14"/>
    <property type="match status" value="1"/>
</dbReference>
<dbReference type="Proteomes" id="UP000823388">
    <property type="component" value="Chromosome 8N"/>
</dbReference>
<dbReference type="InterPro" id="IPR036388">
    <property type="entry name" value="WH-like_DNA-bd_sf"/>
</dbReference>
<evidence type="ECO:0000256" key="1">
    <source>
        <dbReference type="ARBA" id="ARBA00008894"/>
    </source>
</evidence>
<dbReference type="InterPro" id="IPR038005">
    <property type="entry name" value="RX-like_CC"/>
</dbReference>